<reference evidence="1 2" key="1">
    <citation type="submission" date="2020-08" db="EMBL/GenBank/DDBJ databases">
        <title>Genome public.</title>
        <authorList>
            <person name="Liu C."/>
            <person name="Sun Q."/>
        </authorList>
    </citation>
    <scope>NUCLEOTIDE SEQUENCE [LARGE SCALE GENOMIC DNA]</scope>
    <source>
        <strain evidence="1 2">BX0805</strain>
    </source>
</reference>
<dbReference type="Pfam" id="PF12669">
    <property type="entry name" value="FeoB_associated"/>
    <property type="match status" value="1"/>
</dbReference>
<name>A0ABR7I7W3_9FIRM</name>
<dbReference type="EMBL" id="JACOQH010000002">
    <property type="protein sequence ID" value="MBC5753038.1"/>
    <property type="molecule type" value="Genomic_DNA"/>
</dbReference>
<gene>
    <name evidence="1" type="ORF">H8Z76_03185</name>
</gene>
<accession>A0ABR7I7W3</accession>
<dbReference type="Proteomes" id="UP000621540">
    <property type="component" value="Unassembled WGS sequence"/>
</dbReference>
<evidence type="ECO:0000313" key="1">
    <source>
        <dbReference type="EMBL" id="MBC5753038.1"/>
    </source>
</evidence>
<sequence>MNLIDGLVLLFLFLWGILAARASWKKKRSGKCAGCSGNCGSCGR</sequence>
<keyword evidence="2" id="KW-1185">Reference proteome</keyword>
<proteinExistence type="predicted"/>
<organism evidence="1 2">
    <name type="scientific">Roseburia yibonii</name>
    <dbReference type="NCBI Taxonomy" id="2763063"/>
    <lineage>
        <taxon>Bacteria</taxon>
        <taxon>Bacillati</taxon>
        <taxon>Bacillota</taxon>
        <taxon>Clostridia</taxon>
        <taxon>Lachnospirales</taxon>
        <taxon>Lachnospiraceae</taxon>
        <taxon>Roseburia</taxon>
    </lineage>
</organism>
<evidence type="ECO:0000313" key="2">
    <source>
        <dbReference type="Proteomes" id="UP000621540"/>
    </source>
</evidence>
<dbReference type="RefSeq" id="WP_022515275.1">
    <property type="nucleotide sequence ID" value="NZ_JACOQH010000002.1"/>
</dbReference>
<comment type="caution">
    <text evidence="1">The sequence shown here is derived from an EMBL/GenBank/DDBJ whole genome shotgun (WGS) entry which is preliminary data.</text>
</comment>
<protein>
    <submittedName>
        <fullName evidence="1">FeoB-associated Cys-rich membrane protein</fullName>
    </submittedName>
</protein>